<sequence length="441" mass="48703">MAELLALLRGPNRAFSSSTPPLAHWSMVDPALWVPPTHAQISNIATAPAPTVILAPIPPPMHVLAIHPVDILQPSSTIPAIVPLLPMTIPTPDPAIFAPPPMSVPAPAIIYTIPPPMAFLASSAPAPAQTTEHFSFLTLQPHISLHYQEMRMKKIEETIKALQASASRHDTHYLNLNLFPGMRLPPKAKVPNFKKFDGMMDPQHHLRHYQRNMLQYLDYEQFVVATRQSLLDRATQEIHRAVPVQHRDTPILPRIEHDGDEGAEIRGLRHSLAFRGSKALSLYLRGSADIDVPCNVQWDLLLTSHGLQVLVLRNDHGWEASGPRHPIKKTEGESSKNATFVASSTNNKKSKETSINVVNAGRRALVAGKITLEAPRSSFDPIAQNQSAHCEDHFGAPRHNTDNCCRPGDKVQEMIDGRNSHSTMSSRQKSKPTLSSITHQV</sequence>
<dbReference type="AlphaFoldDB" id="A0A2I0KB70"/>
<evidence type="ECO:0000313" key="2">
    <source>
        <dbReference type="EMBL" id="PKI65403.1"/>
    </source>
</evidence>
<protein>
    <submittedName>
        <fullName evidence="2">Uncharacterized protein</fullName>
    </submittedName>
</protein>
<reference evidence="2 3" key="1">
    <citation type="submission" date="2017-11" db="EMBL/GenBank/DDBJ databases">
        <title>De-novo sequencing of pomegranate (Punica granatum L.) genome.</title>
        <authorList>
            <person name="Akparov Z."/>
            <person name="Amiraslanov A."/>
            <person name="Hajiyeva S."/>
            <person name="Abbasov M."/>
            <person name="Kaur K."/>
            <person name="Hamwieh A."/>
            <person name="Solovyev V."/>
            <person name="Salamov A."/>
            <person name="Braich B."/>
            <person name="Kosarev P."/>
            <person name="Mahmoud A."/>
            <person name="Hajiyev E."/>
            <person name="Babayeva S."/>
            <person name="Izzatullayeva V."/>
            <person name="Mammadov A."/>
            <person name="Mammadov A."/>
            <person name="Sharifova S."/>
            <person name="Ojaghi J."/>
            <person name="Eynullazada K."/>
            <person name="Bayramov B."/>
            <person name="Abdulazimova A."/>
            <person name="Shahmuradov I."/>
        </authorList>
    </citation>
    <scope>NUCLEOTIDE SEQUENCE [LARGE SCALE GENOMIC DNA]</scope>
    <source>
        <strain evidence="3">cv. AG2017</strain>
        <tissue evidence="2">Leaf</tissue>
    </source>
</reference>
<comment type="caution">
    <text evidence="2">The sequence shown here is derived from an EMBL/GenBank/DDBJ whole genome shotgun (WGS) entry which is preliminary data.</text>
</comment>
<accession>A0A2I0KB70</accession>
<gene>
    <name evidence="2" type="ORF">CRG98_014219</name>
</gene>
<name>A0A2I0KB70_PUNGR</name>
<organism evidence="2 3">
    <name type="scientific">Punica granatum</name>
    <name type="common">Pomegranate</name>
    <dbReference type="NCBI Taxonomy" id="22663"/>
    <lineage>
        <taxon>Eukaryota</taxon>
        <taxon>Viridiplantae</taxon>
        <taxon>Streptophyta</taxon>
        <taxon>Embryophyta</taxon>
        <taxon>Tracheophyta</taxon>
        <taxon>Spermatophyta</taxon>
        <taxon>Magnoliopsida</taxon>
        <taxon>eudicotyledons</taxon>
        <taxon>Gunneridae</taxon>
        <taxon>Pentapetalae</taxon>
        <taxon>rosids</taxon>
        <taxon>malvids</taxon>
        <taxon>Myrtales</taxon>
        <taxon>Lythraceae</taxon>
        <taxon>Punica</taxon>
    </lineage>
</organism>
<feature type="region of interest" description="Disordered" evidence="1">
    <location>
        <begin position="318"/>
        <end position="337"/>
    </location>
</feature>
<proteinExistence type="predicted"/>
<dbReference type="Proteomes" id="UP000233551">
    <property type="component" value="Unassembled WGS sequence"/>
</dbReference>
<keyword evidence="3" id="KW-1185">Reference proteome</keyword>
<dbReference type="EMBL" id="PGOL01000754">
    <property type="protein sequence ID" value="PKI65403.1"/>
    <property type="molecule type" value="Genomic_DNA"/>
</dbReference>
<evidence type="ECO:0000313" key="3">
    <source>
        <dbReference type="Proteomes" id="UP000233551"/>
    </source>
</evidence>
<feature type="compositionally biased region" description="Polar residues" evidence="1">
    <location>
        <begin position="420"/>
        <end position="441"/>
    </location>
</feature>
<evidence type="ECO:0000256" key="1">
    <source>
        <dbReference type="SAM" id="MobiDB-lite"/>
    </source>
</evidence>
<feature type="region of interest" description="Disordered" evidence="1">
    <location>
        <begin position="417"/>
        <end position="441"/>
    </location>
</feature>